<evidence type="ECO:0000259" key="5">
    <source>
        <dbReference type="PROSITE" id="PS50977"/>
    </source>
</evidence>
<evidence type="ECO:0000256" key="4">
    <source>
        <dbReference type="PROSITE-ProRule" id="PRU00335"/>
    </source>
</evidence>
<dbReference type="InterPro" id="IPR009057">
    <property type="entry name" value="Homeodomain-like_sf"/>
</dbReference>
<dbReference type="PANTHER" id="PTHR30055:SF234">
    <property type="entry name" value="HTH-TYPE TRANSCRIPTIONAL REGULATOR BETI"/>
    <property type="match status" value="1"/>
</dbReference>
<evidence type="ECO:0000313" key="6">
    <source>
        <dbReference type="EMBL" id="MEB8337289.1"/>
    </source>
</evidence>
<name>A0ABU6F002_9ACTN</name>
<gene>
    <name evidence="6" type="ORF">OKJ99_07135</name>
</gene>
<organism evidence="6 7">
    <name type="scientific">Streptomyces endophyticus</name>
    <dbReference type="NCBI Taxonomy" id="714166"/>
    <lineage>
        <taxon>Bacteria</taxon>
        <taxon>Bacillati</taxon>
        <taxon>Actinomycetota</taxon>
        <taxon>Actinomycetes</taxon>
        <taxon>Kitasatosporales</taxon>
        <taxon>Streptomycetaceae</taxon>
        <taxon>Streptomyces</taxon>
    </lineage>
</organism>
<keyword evidence="7" id="KW-1185">Reference proteome</keyword>
<accession>A0ABU6F002</accession>
<dbReference type="Gene3D" id="1.10.10.60">
    <property type="entry name" value="Homeodomain-like"/>
    <property type="match status" value="1"/>
</dbReference>
<evidence type="ECO:0000256" key="1">
    <source>
        <dbReference type="ARBA" id="ARBA00023015"/>
    </source>
</evidence>
<proteinExistence type="predicted"/>
<sequence length="165" mass="18577">MFDERGYQSATMADIGEAAGIVASGVYRHFPSKTDMLVAAMNRGGEHLRTGADQALARARDPREALELRLRAHIAVTIEHRHLVGILTHDRGQLPDRERAALRRYQADYLDVWDIWVQALSAVQAERDTADLRTMVHAAHAMIHVADDEHLEEISRQPTQPLRLS</sequence>
<dbReference type="EMBL" id="JAOZYC010000043">
    <property type="protein sequence ID" value="MEB8337289.1"/>
    <property type="molecule type" value="Genomic_DNA"/>
</dbReference>
<evidence type="ECO:0000256" key="3">
    <source>
        <dbReference type="ARBA" id="ARBA00023163"/>
    </source>
</evidence>
<dbReference type="InterPro" id="IPR001647">
    <property type="entry name" value="HTH_TetR"/>
</dbReference>
<keyword evidence="1" id="KW-0805">Transcription regulation</keyword>
<reference evidence="6 7" key="1">
    <citation type="submission" date="2022-10" db="EMBL/GenBank/DDBJ databases">
        <authorList>
            <person name="Xie J."/>
            <person name="Shen N."/>
        </authorList>
    </citation>
    <scope>NUCLEOTIDE SEQUENCE [LARGE SCALE GENOMIC DNA]</scope>
    <source>
        <strain evidence="6 7">YIM65594</strain>
    </source>
</reference>
<evidence type="ECO:0000313" key="7">
    <source>
        <dbReference type="Proteomes" id="UP001354931"/>
    </source>
</evidence>
<protein>
    <submittedName>
        <fullName evidence="6">TetR/AcrR family transcriptional regulator</fullName>
    </submittedName>
</protein>
<feature type="domain" description="HTH tetR-type" evidence="5">
    <location>
        <begin position="1"/>
        <end position="48"/>
    </location>
</feature>
<dbReference type="PANTHER" id="PTHR30055">
    <property type="entry name" value="HTH-TYPE TRANSCRIPTIONAL REGULATOR RUTR"/>
    <property type="match status" value="1"/>
</dbReference>
<keyword evidence="3" id="KW-0804">Transcription</keyword>
<dbReference type="Pfam" id="PF00440">
    <property type="entry name" value="TetR_N"/>
    <property type="match status" value="1"/>
</dbReference>
<dbReference type="SUPFAM" id="SSF46689">
    <property type="entry name" value="Homeodomain-like"/>
    <property type="match status" value="1"/>
</dbReference>
<comment type="caution">
    <text evidence="6">The sequence shown here is derived from an EMBL/GenBank/DDBJ whole genome shotgun (WGS) entry which is preliminary data.</text>
</comment>
<dbReference type="InterPro" id="IPR050109">
    <property type="entry name" value="HTH-type_TetR-like_transc_reg"/>
</dbReference>
<dbReference type="Gene3D" id="1.10.357.10">
    <property type="entry name" value="Tetracycline Repressor, domain 2"/>
    <property type="match status" value="1"/>
</dbReference>
<dbReference type="RefSeq" id="WP_326014940.1">
    <property type="nucleotide sequence ID" value="NZ_JAOZYC010000043.1"/>
</dbReference>
<keyword evidence="2 4" id="KW-0238">DNA-binding</keyword>
<dbReference type="Proteomes" id="UP001354931">
    <property type="component" value="Unassembled WGS sequence"/>
</dbReference>
<dbReference type="InterPro" id="IPR036271">
    <property type="entry name" value="Tet_transcr_reg_TetR-rel_C_sf"/>
</dbReference>
<evidence type="ECO:0000256" key="2">
    <source>
        <dbReference type="ARBA" id="ARBA00023125"/>
    </source>
</evidence>
<feature type="DNA-binding region" description="H-T-H motif" evidence="4">
    <location>
        <begin position="11"/>
        <end position="30"/>
    </location>
</feature>
<dbReference type="SUPFAM" id="SSF48498">
    <property type="entry name" value="Tetracyclin repressor-like, C-terminal domain"/>
    <property type="match status" value="1"/>
</dbReference>
<dbReference type="PROSITE" id="PS50977">
    <property type="entry name" value="HTH_TETR_2"/>
    <property type="match status" value="1"/>
</dbReference>